<proteinExistence type="predicted"/>
<evidence type="ECO:0000313" key="2">
    <source>
        <dbReference type="Proteomes" id="UP000586976"/>
    </source>
</evidence>
<dbReference type="EMBL" id="JACEQY010000206">
    <property type="protein sequence ID" value="MBA4867417.1"/>
    <property type="molecule type" value="Genomic_DNA"/>
</dbReference>
<dbReference type="RefSeq" id="WP_181868724.1">
    <property type="nucleotide sequence ID" value="NZ_JACEQY010000206.1"/>
</dbReference>
<reference evidence="1 2" key="1">
    <citation type="submission" date="2020-07" db="EMBL/GenBank/DDBJ databases">
        <title>Streptomyces isolated from Indian soil.</title>
        <authorList>
            <person name="Mandal S."/>
            <person name="Maiti P.K."/>
        </authorList>
    </citation>
    <scope>NUCLEOTIDE SEQUENCE [LARGE SCALE GENOMIC DNA]</scope>
    <source>
        <strain evidence="1 2">PSKA54</strain>
    </source>
</reference>
<dbReference type="Proteomes" id="UP000586976">
    <property type="component" value="Unassembled WGS sequence"/>
</dbReference>
<name>A0A7W2D9V4_9ACTN</name>
<keyword evidence="2" id="KW-1185">Reference proteome</keyword>
<protein>
    <submittedName>
        <fullName evidence="1">Uncharacterized protein</fullName>
    </submittedName>
</protein>
<dbReference type="AlphaFoldDB" id="A0A7W2D9V4"/>
<gene>
    <name evidence="1" type="ORF">H1V43_40410</name>
</gene>
<comment type="caution">
    <text evidence="1">The sequence shown here is derived from an EMBL/GenBank/DDBJ whole genome shotgun (WGS) entry which is preliminary data.</text>
</comment>
<feature type="non-terminal residue" evidence="1">
    <location>
        <position position="99"/>
    </location>
</feature>
<sequence>MKISAAQADELMGGPWFDGYTKVVDMHQELVTVDDFDVEARAVAHDDTEMVLFGGGLTVLGMLDLSSDVHSIFAVRGVLRARRLILGDALLVVQGTVEL</sequence>
<accession>A0A7W2D9V4</accession>
<evidence type="ECO:0000313" key="1">
    <source>
        <dbReference type="EMBL" id="MBA4867417.1"/>
    </source>
</evidence>
<organism evidence="1 2">
    <name type="scientific">Streptomyces himalayensis subsp. aureolus</name>
    <dbReference type="NCBI Taxonomy" id="2758039"/>
    <lineage>
        <taxon>Bacteria</taxon>
        <taxon>Bacillati</taxon>
        <taxon>Actinomycetota</taxon>
        <taxon>Actinomycetes</taxon>
        <taxon>Kitasatosporales</taxon>
        <taxon>Streptomycetaceae</taxon>
        <taxon>Streptomyces</taxon>
        <taxon>Streptomyces himalayensis</taxon>
    </lineage>
</organism>